<dbReference type="EMBL" id="NNAY01000640">
    <property type="protein sequence ID" value="OXU27245.1"/>
    <property type="molecule type" value="Genomic_DNA"/>
</dbReference>
<gene>
    <name evidence="2" type="ORF">TSAR_016845</name>
</gene>
<reference evidence="2 3" key="1">
    <citation type="journal article" date="2017" name="Curr. Biol.">
        <title>The Evolution of Venom by Co-option of Single-Copy Genes.</title>
        <authorList>
            <person name="Martinson E.O."/>
            <person name="Mrinalini"/>
            <person name="Kelkar Y.D."/>
            <person name="Chang C.H."/>
            <person name="Werren J.H."/>
        </authorList>
    </citation>
    <scope>NUCLEOTIDE SEQUENCE [LARGE SCALE GENOMIC DNA]</scope>
    <source>
        <strain evidence="2 3">Alberta</strain>
        <tissue evidence="2">Whole body</tissue>
    </source>
</reference>
<keyword evidence="3" id="KW-1185">Reference proteome</keyword>
<evidence type="ECO:0000313" key="3">
    <source>
        <dbReference type="Proteomes" id="UP000215335"/>
    </source>
</evidence>
<name>A0A232F9A5_9HYME</name>
<evidence type="ECO:0000256" key="1">
    <source>
        <dbReference type="SAM" id="MobiDB-lite"/>
    </source>
</evidence>
<accession>A0A232F9A5</accession>
<feature type="region of interest" description="Disordered" evidence="1">
    <location>
        <begin position="70"/>
        <end position="90"/>
    </location>
</feature>
<feature type="non-terminal residue" evidence="2">
    <location>
        <position position="1"/>
    </location>
</feature>
<organism evidence="2 3">
    <name type="scientific">Trichomalopsis sarcophagae</name>
    <dbReference type="NCBI Taxonomy" id="543379"/>
    <lineage>
        <taxon>Eukaryota</taxon>
        <taxon>Metazoa</taxon>
        <taxon>Ecdysozoa</taxon>
        <taxon>Arthropoda</taxon>
        <taxon>Hexapoda</taxon>
        <taxon>Insecta</taxon>
        <taxon>Pterygota</taxon>
        <taxon>Neoptera</taxon>
        <taxon>Endopterygota</taxon>
        <taxon>Hymenoptera</taxon>
        <taxon>Apocrita</taxon>
        <taxon>Proctotrupomorpha</taxon>
        <taxon>Chalcidoidea</taxon>
        <taxon>Pteromalidae</taxon>
        <taxon>Pteromalinae</taxon>
        <taxon>Trichomalopsis</taxon>
    </lineage>
</organism>
<comment type="caution">
    <text evidence="2">The sequence shown here is derived from an EMBL/GenBank/DDBJ whole genome shotgun (WGS) entry which is preliminary data.</text>
</comment>
<evidence type="ECO:0000313" key="2">
    <source>
        <dbReference type="EMBL" id="OXU27245.1"/>
    </source>
</evidence>
<dbReference type="AlphaFoldDB" id="A0A232F9A5"/>
<proteinExistence type="predicted"/>
<protein>
    <submittedName>
        <fullName evidence="2">Uncharacterized protein</fullName>
    </submittedName>
</protein>
<dbReference type="Proteomes" id="UP000215335">
    <property type="component" value="Unassembled WGS sequence"/>
</dbReference>
<sequence>VVITSAGLLIDLSRFNGCQFLAIHLAGVRLSSAAETTSGESFENALSRVRPCQALALFSNLDGELLPEKEVEEHDGAQRPAAADPPNRKCPYATYRRYQRLEELKRWEKDRSRTVFCSTAANGY</sequence>